<dbReference type="InterPro" id="IPR041916">
    <property type="entry name" value="Anti_sigma_zinc_sf"/>
</dbReference>
<gene>
    <name evidence="1" type="ORF">F7Q92_20765</name>
</gene>
<proteinExistence type="predicted"/>
<sequence>MDTEHPDDLTLQAFADGELPPGQAAAVADWLQQHPTEAARVMGWQAQRAQLQALGREWLDEPLPERLRAAVQPVALADRPPRWRGFAASPWPLALAARLTLAVGAGSGWWARGQWPSPPPPS</sequence>
<comment type="caution">
    <text evidence="1">The sequence shown here is derived from an EMBL/GenBank/DDBJ whole genome shotgun (WGS) entry which is preliminary data.</text>
</comment>
<reference evidence="1 2" key="1">
    <citation type="submission" date="2019-09" db="EMBL/GenBank/DDBJ databases">
        <title>Draft genome sequences of 48 bacterial type strains from the CCUG.</title>
        <authorList>
            <person name="Tunovic T."/>
            <person name="Pineiro-Iglesias B."/>
            <person name="Unosson C."/>
            <person name="Inganas E."/>
            <person name="Ohlen M."/>
            <person name="Cardew S."/>
            <person name="Jensie-Markopoulos S."/>
            <person name="Salva-Serra F."/>
            <person name="Jaen-Luchoro D."/>
            <person name="Karlsson R."/>
            <person name="Svensson-Stadler L."/>
            <person name="Chun J."/>
            <person name="Moore E."/>
        </authorList>
    </citation>
    <scope>NUCLEOTIDE SEQUENCE [LARGE SCALE GENOMIC DNA]</scope>
    <source>
        <strain evidence="1 2">CCUG 30977</strain>
    </source>
</reference>
<organism evidence="1 2">
    <name type="scientific">Ideonella dechloratans</name>
    <dbReference type="NCBI Taxonomy" id="36863"/>
    <lineage>
        <taxon>Bacteria</taxon>
        <taxon>Pseudomonadati</taxon>
        <taxon>Pseudomonadota</taxon>
        <taxon>Betaproteobacteria</taxon>
        <taxon>Burkholderiales</taxon>
        <taxon>Sphaerotilaceae</taxon>
        <taxon>Ideonella</taxon>
    </lineage>
</organism>
<dbReference type="Proteomes" id="UP000430120">
    <property type="component" value="Unassembled WGS sequence"/>
</dbReference>
<name>A0A643F3Z0_IDEDE</name>
<keyword evidence="2" id="KW-1185">Reference proteome</keyword>
<evidence type="ECO:0000313" key="1">
    <source>
        <dbReference type="EMBL" id="KAB0572854.1"/>
    </source>
</evidence>
<accession>A0A643F3Z0</accession>
<dbReference type="EMBL" id="VZPB01000094">
    <property type="protein sequence ID" value="KAB0572854.1"/>
    <property type="molecule type" value="Genomic_DNA"/>
</dbReference>
<dbReference type="Gene3D" id="1.10.10.1320">
    <property type="entry name" value="Anti-sigma factor, zinc-finger domain"/>
    <property type="match status" value="1"/>
</dbReference>
<protein>
    <submittedName>
        <fullName evidence="1">Anti-sigma factor</fullName>
    </submittedName>
</protein>
<dbReference type="RefSeq" id="WP_375138588.1">
    <property type="nucleotide sequence ID" value="NZ_VZPB01000094.1"/>
</dbReference>
<dbReference type="AlphaFoldDB" id="A0A643F3Z0"/>
<evidence type="ECO:0000313" key="2">
    <source>
        <dbReference type="Proteomes" id="UP000430120"/>
    </source>
</evidence>
<feature type="non-terminal residue" evidence="1">
    <location>
        <position position="122"/>
    </location>
</feature>